<name>A0A0F9CG49_9ZZZZ</name>
<reference evidence="1" key="1">
    <citation type="journal article" date="2015" name="Nature">
        <title>Complex archaea that bridge the gap between prokaryotes and eukaryotes.</title>
        <authorList>
            <person name="Spang A."/>
            <person name="Saw J.H."/>
            <person name="Jorgensen S.L."/>
            <person name="Zaremba-Niedzwiedzka K."/>
            <person name="Martijn J."/>
            <person name="Lind A.E."/>
            <person name="van Eijk R."/>
            <person name="Schleper C."/>
            <person name="Guy L."/>
            <person name="Ettema T.J."/>
        </authorList>
    </citation>
    <scope>NUCLEOTIDE SEQUENCE</scope>
</reference>
<dbReference type="AlphaFoldDB" id="A0A0F9CG49"/>
<organism evidence="1">
    <name type="scientific">marine sediment metagenome</name>
    <dbReference type="NCBI Taxonomy" id="412755"/>
    <lineage>
        <taxon>unclassified sequences</taxon>
        <taxon>metagenomes</taxon>
        <taxon>ecological metagenomes</taxon>
    </lineage>
</organism>
<protein>
    <submittedName>
        <fullName evidence="1">Uncharacterized protein</fullName>
    </submittedName>
</protein>
<sequence>MKTESRHTQSEKVHPGRNSQKLLSELMDLLKKQLYLAKNGEMGKVVLLSDRVEKLLDELSHLATPVDQTTVQCIRRLYNALCLVLATKKKQLAERLDRIRKGRISHCAYKDVLPKKTGPADIETVAPTSLF</sequence>
<comment type="caution">
    <text evidence="1">The sequence shown here is derived from an EMBL/GenBank/DDBJ whole genome shotgun (WGS) entry which is preliminary data.</text>
</comment>
<proteinExistence type="predicted"/>
<accession>A0A0F9CG49</accession>
<gene>
    <name evidence="1" type="ORF">LCGC14_2670610</name>
</gene>
<dbReference type="EMBL" id="LAZR01046815">
    <property type="protein sequence ID" value="KKK95656.1"/>
    <property type="molecule type" value="Genomic_DNA"/>
</dbReference>
<evidence type="ECO:0000313" key="1">
    <source>
        <dbReference type="EMBL" id="KKK95656.1"/>
    </source>
</evidence>